<dbReference type="SUPFAM" id="SSF55781">
    <property type="entry name" value="GAF domain-like"/>
    <property type="match status" value="1"/>
</dbReference>
<evidence type="ECO:0000256" key="1">
    <source>
        <dbReference type="SAM" id="Phobius"/>
    </source>
</evidence>
<dbReference type="SUPFAM" id="SSF103190">
    <property type="entry name" value="Sensory domain-like"/>
    <property type="match status" value="1"/>
</dbReference>
<dbReference type="OrthoDB" id="8903886at2"/>
<dbReference type="InterPro" id="IPR003018">
    <property type="entry name" value="GAF"/>
</dbReference>
<dbReference type="SMART" id="SM00065">
    <property type="entry name" value="GAF"/>
    <property type="match status" value="1"/>
</dbReference>
<comment type="caution">
    <text evidence="3">The sequence shown here is derived from an EMBL/GenBank/DDBJ whole genome shotgun (WGS) entry which is preliminary data.</text>
</comment>
<keyword evidence="4" id="KW-1185">Reference proteome</keyword>
<accession>A0A2S9K7G4</accession>
<keyword evidence="1" id="KW-1133">Transmembrane helix</keyword>
<name>A0A2S9K7G4_9BURK</name>
<dbReference type="AlphaFoldDB" id="A0A2S9K7G4"/>
<keyword evidence="1" id="KW-0472">Membrane</keyword>
<evidence type="ECO:0000313" key="3">
    <source>
        <dbReference type="EMBL" id="PRD66357.1"/>
    </source>
</evidence>
<dbReference type="Pfam" id="PF13185">
    <property type="entry name" value="GAF_2"/>
    <property type="match status" value="1"/>
</dbReference>
<feature type="domain" description="GAF" evidence="2">
    <location>
        <begin position="372"/>
        <end position="520"/>
    </location>
</feature>
<sequence>MKRSRPDFLPGLLLHAPVYRLFALGLSLLLGWLTASFYQRSDETELNHLLETQAQRHAVQLSEEVLRGRAMGAAAMLGINEPVLKALVQGRLEPDAPQVLERLEPVRRALDAESISVIDASGRLLAQAADQPASLGQQLQDMPYWQQAFAGQENVYPIAEGERLPRRSFLLAAPIYAEAQRTGLVVGVLVIKLSADGLDSSLRRLGEHALLLSPQGLVYASSDSDWNLKLAHEMSQEQQAGLVAQFGPAFAAGVQPGRLPFDPAQDRVELLGQRHLRVRASLQWPDATGRWQLVLLASPTLQASRLGQIVAGVTAGLLVLALLLSLLRAAHNQVARRAALARSEAASRELMQLAQFKERQSELSLQLQRARELPALTQALFTEIGRFLPVHQGSLYCIEPGPDGQPELHLAGSFATASAPERVAIGDGLLGQCARERRSLVFTEVPAGFWRLESGLGQALPRALLLLPVMRNELLIGVLELASIEPDSGHITTLLEGLLPVLATNLEVLLAERRLERLLAEARAQASVGRDPIDGAGGLEYAGADKPGAAAATQAPGAE</sequence>
<dbReference type="Gene3D" id="3.30.450.20">
    <property type="entry name" value="PAS domain"/>
    <property type="match status" value="1"/>
</dbReference>
<feature type="transmembrane region" description="Helical" evidence="1">
    <location>
        <begin position="306"/>
        <end position="327"/>
    </location>
</feature>
<dbReference type="InterPro" id="IPR029016">
    <property type="entry name" value="GAF-like_dom_sf"/>
</dbReference>
<evidence type="ECO:0000313" key="4">
    <source>
        <dbReference type="Proteomes" id="UP000238589"/>
    </source>
</evidence>
<feature type="transmembrane region" description="Helical" evidence="1">
    <location>
        <begin position="12"/>
        <end position="33"/>
    </location>
</feature>
<dbReference type="InterPro" id="IPR029151">
    <property type="entry name" value="Sensor-like_sf"/>
</dbReference>
<dbReference type="RefSeq" id="WP_105747197.1">
    <property type="nucleotide sequence ID" value="NZ_PVLQ01000012.1"/>
</dbReference>
<evidence type="ECO:0000259" key="2">
    <source>
        <dbReference type="SMART" id="SM00065"/>
    </source>
</evidence>
<dbReference type="EMBL" id="PVLQ01000012">
    <property type="protein sequence ID" value="PRD66357.1"/>
    <property type="molecule type" value="Genomic_DNA"/>
</dbReference>
<reference evidence="3 4" key="1">
    <citation type="submission" date="2018-03" db="EMBL/GenBank/DDBJ databases">
        <title>Comparative genomics illustrates the genes involved in a hyperalkaliphilic mechanisms of Serpentinomonas isolated from highly-alkaline calcium-rich serpentinized springs.</title>
        <authorList>
            <person name="Suzuki S."/>
            <person name="Ishii S."/>
            <person name="Walworth N."/>
            <person name="Bird L."/>
            <person name="Kuenen J.G."/>
            <person name="Nealson K.H."/>
        </authorList>
    </citation>
    <scope>NUCLEOTIDE SEQUENCE [LARGE SCALE GENOMIC DNA]</scope>
    <source>
        <strain evidence="3 4">P1</strain>
    </source>
</reference>
<keyword evidence="1" id="KW-0812">Transmembrane</keyword>
<gene>
    <name evidence="3" type="ORF">C6P64_03415</name>
</gene>
<protein>
    <recommendedName>
        <fullName evidence="2">GAF domain-containing protein</fullName>
    </recommendedName>
</protein>
<dbReference type="Gene3D" id="3.30.450.40">
    <property type="match status" value="1"/>
</dbReference>
<proteinExistence type="predicted"/>
<organism evidence="3 4">
    <name type="scientific">Malikia granosa</name>
    <dbReference type="NCBI Taxonomy" id="263067"/>
    <lineage>
        <taxon>Bacteria</taxon>
        <taxon>Pseudomonadati</taxon>
        <taxon>Pseudomonadota</taxon>
        <taxon>Betaproteobacteria</taxon>
        <taxon>Burkholderiales</taxon>
        <taxon>Comamonadaceae</taxon>
        <taxon>Malikia</taxon>
    </lineage>
</organism>
<dbReference type="Proteomes" id="UP000238589">
    <property type="component" value="Unassembled WGS sequence"/>
</dbReference>